<evidence type="ECO:0000313" key="1">
    <source>
        <dbReference type="EMBL" id="OQP65378.1"/>
    </source>
</evidence>
<organism evidence="1 2">
    <name type="scientific">Niastella vici</name>
    <dbReference type="NCBI Taxonomy" id="1703345"/>
    <lineage>
        <taxon>Bacteria</taxon>
        <taxon>Pseudomonadati</taxon>
        <taxon>Bacteroidota</taxon>
        <taxon>Chitinophagia</taxon>
        <taxon>Chitinophagales</taxon>
        <taxon>Chitinophagaceae</taxon>
        <taxon>Niastella</taxon>
    </lineage>
</organism>
<evidence type="ECO:0000313" key="2">
    <source>
        <dbReference type="Proteomes" id="UP000192796"/>
    </source>
</evidence>
<accession>A0A1V9G4F3</accession>
<comment type="caution">
    <text evidence="1">The sequence shown here is derived from an EMBL/GenBank/DDBJ whole genome shotgun (WGS) entry which is preliminary data.</text>
</comment>
<proteinExistence type="predicted"/>
<keyword evidence="2" id="KW-1185">Reference proteome</keyword>
<protein>
    <submittedName>
        <fullName evidence="1">Uncharacterized protein</fullName>
    </submittedName>
</protein>
<dbReference type="EMBL" id="LVYD01000024">
    <property type="protein sequence ID" value="OQP65378.1"/>
    <property type="molecule type" value="Genomic_DNA"/>
</dbReference>
<reference evidence="1 2" key="1">
    <citation type="submission" date="2016-03" db="EMBL/GenBank/DDBJ databases">
        <title>Niastella vici sp. nov., isolated from farmland soil.</title>
        <authorList>
            <person name="Chen L."/>
            <person name="Wang D."/>
            <person name="Yang S."/>
            <person name="Wang G."/>
        </authorList>
    </citation>
    <scope>NUCLEOTIDE SEQUENCE [LARGE SCALE GENOMIC DNA]</scope>
    <source>
        <strain evidence="1 2">DJ57</strain>
    </source>
</reference>
<name>A0A1V9G4F3_9BACT</name>
<sequence>MDTVLEIDKIKRLLIGKKWACTPVYEYVFQVLNSSGSEFWTFGIPCSRKEANAIPEYFGVS</sequence>
<dbReference type="AlphaFoldDB" id="A0A1V9G4F3"/>
<dbReference type="Proteomes" id="UP000192796">
    <property type="component" value="Unassembled WGS sequence"/>
</dbReference>
<dbReference type="STRING" id="1703345.A3860_17075"/>
<dbReference type="RefSeq" id="WP_081146150.1">
    <property type="nucleotide sequence ID" value="NZ_LVYD01000024.1"/>
</dbReference>
<gene>
    <name evidence="1" type="ORF">A3860_17075</name>
</gene>